<dbReference type="GO" id="GO:0005829">
    <property type="term" value="C:cytosol"/>
    <property type="evidence" value="ECO:0007669"/>
    <property type="project" value="UniProtKB-SubCell"/>
</dbReference>
<dbReference type="InterPro" id="IPR051956">
    <property type="entry name" value="eIF2B_epsilon"/>
</dbReference>
<evidence type="ECO:0000256" key="3">
    <source>
        <dbReference type="ARBA" id="ARBA00022490"/>
    </source>
</evidence>
<dbReference type="EMBL" id="VIIS01000411">
    <property type="protein sequence ID" value="KAF0309340.1"/>
    <property type="molecule type" value="Genomic_DNA"/>
</dbReference>
<comment type="subcellular location">
    <subcellularLocation>
        <location evidence="1">Cytoplasm</location>
        <location evidence="1">Cytosol</location>
    </subcellularLocation>
</comment>
<keyword evidence="5" id="KW-0648">Protein biosynthesis</keyword>
<dbReference type="GO" id="GO:0005085">
    <property type="term" value="F:guanyl-nucleotide exchange factor activity"/>
    <property type="evidence" value="ECO:0007669"/>
    <property type="project" value="InterPro"/>
</dbReference>
<comment type="similarity">
    <text evidence="2">Belongs to the eIF-2B gamma/epsilon subunits family.</text>
</comment>
<keyword evidence="3" id="KW-0963">Cytoplasm</keyword>
<evidence type="ECO:0000256" key="5">
    <source>
        <dbReference type="ARBA" id="ARBA00022917"/>
    </source>
</evidence>
<comment type="caution">
    <text evidence="11">The sequence shown here is derived from an EMBL/GenBank/DDBJ whole genome shotgun (WGS) entry which is preliminary data.</text>
</comment>
<comment type="subunit">
    <text evidence="8">Component of the translation initiation factor 2B (eIF2B) complex which is a heterodecamer of two sets of five different subunits: alpha, beta, gamma, delta and epsilon. Subunits alpha, beta and delta comprise a regulatory subcomplex and subunits epsilon and gamma comprise a catalytic subcomplex. Within the complex, the hexameric regulatory complex resides at the center, with the two heterodimeric catalytic subcomplexes bound on opposite sides.</text>
</comment>
<dbReference type="InterPro" id="IPR011004">
    <property type="entry name" value="Trimer_LpxA-like_sf"/>
</dbReference>
<protein>
    <recommendedName>
        <fullName evidence="6">Translation initiation factor eIF2B subunit epsilon</fullName>
    </recommendedName>
    <alternativeName>
        <fullName evidence="7">eIF2B GDP-GTP exchange factor subunit epsilon</fullName>
    </alternativeName>
</protein>
<reference evidence="11 12" key="1">
    <citation type="submission" date="2019-07" db="EMBL/GenBank/DDBJ databases">
        <title>Draft genome assembly of a fouling barnacle, Amphibalanus amphitrite (Darwin, 1854): The first reference genome for Thecostraca.</title>
        <authorList>
            <person name="Kim W."/>
        </authorList>
    </citation>
    <scope>NUCLEOTIDE SEQUENCE [LARGE SCALE GENOMIC DNA]</scope>
    <source>
        <strain evidence="11">SNU_AA5</strain>
        <tissue evidence="11">Soma without cirri and trophi</tissue>
    </source>
</reference>
<dbReference type="Pfam" id="PF25084">
    <property type="entry name" value="LbH_EIF2B"/>
    <property type="match status" value="1"/>
</dbReference>
<dbReference type="PANTHER" id="PTHR45887:SF1">
    <property type="entry name" value="TRANSLATION INITIATION FACTOR EIF-2B SUBUNIT EPSILON"/>
    <property type="match status" value="1"/>
</dbReference>
<dbReference type="Pfam" id="PF02020">
    <property type="entry name" value="W2"/>
    <property type="match status" value="1"/>
</dbReference>
<proteinExistence type="inferred from homology"/>
<evidence type="ECO:0000256" key="1">
    <source>
        <dbReference type="ARBA" id="ARBA00004514"/>
    </source>
</evidence>
<dbReference type="InterPro" id="IPR056764">
    <property type="entry name" value="LbH_EIF2B3/5"/>
</dbReference>
<dbReference type="Proteomes" id="UP000440578">
    <property type="component" value="Unassembled WGS sequence"/>
</dbReference>
<accession>A0A6A4WZZ4</accession>
<sequence>MSLPHTAWIHHCGTRWLSEDSPMVIHVQTAEDCLSLGDVMRDLDAKALIQSDFLLMSVDCITNVDIVPIMKEHSARRKNDDRGSVMTLLYREATPGHPMRRHSAQVLLAADAETGRMVFHQRLPAAARGRVTFPLHIFQEQSAVELHYDLADTGLSICSPSVPQLFADNFDFQTRDHFVRGIIVNEEVMGNTVYHRRVGTQYAAHIDSLATLLTVTQDVTDRWVHPVVPENRCPQRADLRCSQRNVYRHRTAKVGSGTRLEGCVALGAGASVGSNCRLLRAVVGPGCLLGDNVTLEDAVLDAGCVLADRCEVRRSLLGPGVQLAAGARLHPGCVLGAGVRVEGAAELPQGTLLVGRPPEDEFGGGSVPEPSRLVGAGGRGFTFLPEEDEEDTLSPLRLGPAELPTAELSDSGENSEEETEDESEERLDGAESPEVVDDTKLFYSEVLDSLVRGFQEKISPENLILEVNSSKFAYNVTVQELNSLVVKAILSVPEHGSDERLAAPAFLARLQPVLTTFMPLLTNYIKSEESELSCLRALEEFSCDHSAMSACLAKVLMLLYQRDILSETTILSWHAESEGLSPESVRVRQQVQKLVDWLQEAEEESEDEESDEDSS</sequence>
<dbReference type="Gene3D" id="2.160.10.10">
    <property type="entry name" value="Hexapeptide repeat proteins"/>
    <property type="match status" value="1"/>
</dbReference>
<dbReference type="GO" id="GO:0031369">
    <property type="term" value="F:translation initiation factor binding"/>
    <property type="evidence" value="ECO:0007669"/>
    <property type="project" value="InterPro"/>
</dbReference>
<feature type="domain" description="W2" evidence="10">
    <location>
        <begin position="436"/>
        <end position="608"/>
    </location>
</feature>
<dbReference type="SMART" id="SM00515">
    <property type="entry name" value="eIF5C"/>
    <property type="match status" value="1"/>
</dbReference>
<evidence type="ECO:0000256" key="7">
    <source>
        <dbReference type="ARBA" id="ARBA00044345"/>
    </source>
</evidence>
<dbReference type="PANTHER" id="PTHR45887">
    <property type="entry name" value="TRANSLATION INITIATION FACTOR EIF-2B SUBUNIT EPSILON"/>
    <property type="match status" value="1"/>
</dbReference>
<evidence type="ECO:0000313" key="11">
    <source>
        <dbReference type="EMBL" id="KAF0309340.1"/>
    </source>
</evidence>
<dbReference type="OrthoDB" id="424572at2759"/>
<dbReference type="InterPro" id="IPR029044">
    <property type="entry name" value="Nucleotide-diphossugar_trans"/>
</dbReference>
<dbReference type="Gene3D" id="1.25.40.180">
    <property type="match status" value="1"/>
</dbReference>
<dbReference type="SUPFAM" id="SSF48371">
    <property type="entry name" value="ARM repeat"/>
    <property type="match status" value="1"/>
</dbReference>
<feature type="region of interest" description="Disordered" evidence="9">
    <location>
        <begin position="351"/>
        <end position="434"/>
    </location>
</feature>
<dbReference type="InterPro" id="IPR044123">
    <property type="entry name" value="W2_eIF2B_epsilon"/>
</dbReference>
<dbReference type="AlphaFoldDB" id="A0A6A4WZZ4"/>
<keyword evidence="12" id="KW-1185">Reference proteome</keyword>
<evidence type="ECO:0000256" key="9">
    <source>
        <dbReference type="SAM" id="MobiDB-lite"/>
    </source>
</evidence>
<dbReference type="GO" id="GO:0005851">
    <property type="term" value="C:eukaryotic translation initiation factor 2B complex"/>
    <property type="evidence" value="ECO:0007669"/>
    <property type="project" value="TreeGrafter"/>
</dbReference>
<dbReference type="Gene3D" id="3.90.550.10">
    <property type="entry name" value="Spore Coat Polysaccharide Biosynthesis Protein SpsA, Chain A"/>
    <property type="match status" value="1"/>
</dbReference>
<dbReference type="InterPro" id="IPR003307">
    <property type="entry name" value="W2_domain"/>
</dbReference>
<name>A0A6A4WZZ4_AMPAM</name>
<keyword evidence="4 11" id="KW-0396">Initiation factor</keyword>
<evidence type="ECO:0000256" key="2">
    <source>
        <dbReference type="ARBA" id="ARBA00007878"/>
    </source>
</evidence>
<evidence type="ECO:0000259" key="10">
    <source>
        <dbReference type="PROSITE" id="PS51363"/>
    </source>
</evidence>
<dbReference type="SUPFAM" id="SSF53448">
    <property type="entry name" value="Nucleotide-diphospho-sugar transferases"/>
    <property type="match status" value="1"/>
</dbReference>
<evidence type="ECO:0000256" key="6">
    <source>
        <dbReference type="ARBA" id="ARBA00044144"/>
    </source>
</evidence>
<dbReference type="CDD" id="cd11558">
    <property type="entry name" value="W2_eIF2B_epsilon"/>
    <property type="match status" value="1"/>
</dbReference>
<evidence type="ECO:0000256" key="8">
    <source>
        <dbReference type="ARBA" id="ARBA00046432"/>
    </source>
</evidence>
<gene>
    <name evidence="11" type="primary">EIF2B5</name>
    <name evidence="11" type="ORF">FJT64_019519</name>
</gene>
<dbReference type="SUPFAM" id="SSF51161">
    <property type="entry name" value="Trimeric LpxA-like enzymes"/>
    <property type="match status" value="1"/>
</dbReference>
<evidence type="ECO:0000313" key="12">
    <source>
        <dbReference type="Proteomes" id="UP000440578"/>
    </source>
</evidence>
<feature type="compositionally biased region" description="Acidic residues" evidence="9">
    <location>
        <begin position="413"/>
        <end position="425"/>
    </location>
</feature>
<dbReference type="FunFam" id="1.25.40.180:FF:000022">
    <property type="entry name" value="Translation initiation factor eIF-2B epsilon subunit"/>
    <property type="match status" value="1"/>
</dbReference>
<evidence type="ECO:0000256" key="4">
    <source>
        <dbReference type="ARBA" id="ARBA00022540"/>
    </source>
</evidence>
<organism evidence="11 12">
    <name type="scientific">Amphibalanus amphitrite</name>
    <name type="common">Striped barnacle</name>
    <name type="synonym">Balanus amphitrite</name>
    <dbReference type="NCBI Taxonomy" id="1232801"/>
    <lineage>
        <taxon>Eukaryota</taxon>
        <taxon>Metazoa</taxon>
        <taxon>Ecdysozoa</taxon>
        <taxon>Arthropoda</taxon>
        <taxon>Crustacea</taxon>
        <taxon>Multicrustacea</taxon>
        <taxon>Cirripedia</taxon>
        <taxon>Thoracica</taxon>
        <taxon>Thoracicalcarea</taxon>
        <taxon>Balanomorpha</taxon>
        <taxon>Balanoidea</taxon>
        <taxon>Balanidae</taxon>
        <taxon>Amphibalaninae</taxon>
        <taxon>Amphibalanus</taxon>
    </lineage>
</organism>
<dbReference type="InterPro" id="IPR016024">
    <property type="entry name" value="ARM-type_fold"/>
</dbReference>
<dbReference type="GO" id="GO:0003743">
    <property type="term" value="F:translation initiation factor activity"/>
    <property type="evidence" value="ECO:0007669"/>
    <property type="project" value="UniProtKB-KW"/>
</dbReference>
<dbReference type="PROSITE" id="PS51363">
    <property type="entry name" value="W2"/>
    <property type="match status" value="1"/>
</dbReference>